<keyword evidence="3" id="KW-1185">Reference proteome</keyword>
<proteinExistence type="predicted"/>
<evidence type="ECO:0000256" key="1">
    <source>
        <dbReference type="ARBA" id="ARBA00022821"/>
    </source>
</evidence>
<accession>A0ABM4A3N5</accession>
<dbReference type="Proteomes" id="UP001652623">
    <property type="component" value="Chromosome 3"/>
</dbReference>
<protein>
    <submittedName>
        <fullName evidence="4">Disease resistance RPP13-like protein 1</fullName>
    </submittedName>
</protein>
<feature type="domain" description="NB-ARC" evidence="2">
    <location>
        <begin position="88"/>
        <end position="265"/>
    </location>
</feature>
<name>A0ABM4A3N5_ZIZJJ</name>
<dbReference type="RefSeq" id="XP_060671338.1">
    <property type="nucleotide sequence ID" value="XM_060815355.1"/>
</dbReference>
<dbReference type="Gene3D" id="3.40.50.300">
    <property type="entry name" value="P-loop containing nucleotide triphosphate hydrolases"/>
    <property type="match status" value="1"/>
</dbReference>
<keyword evidence="1" id="KW-0611">Plant defense</keyword>
<reference evidence="4" key="1">
    <citation type="submission" date="2025-08" db="UniProtKB">
        <authorList>
            <consortium name="RefSeq"/>
        </authorList>
    </citation>
    <scope>IDENTIFICATION</scope>
    <source>
        <tissue evidence="4">Seedling</tissue>
    </source>
</reference>
<dbReference type="GeneID" id="107422397"/>
<dbReference type="SUPFAM" id="SSF52540">
    <property type="entry name" value="P-loop containing nucleoside triphosphate hydrolases"/>
    <property type="match status" value="1"/>
</dbReference>
<evidence type="ECO:0000313" key="3">
    <source>
        <dbReference type="Proteomes" id="UP001652623"/>
    </source>
</evidence>
<dbReference type="Pfam" id="PF00931">
    <property type="entry name" value="NB-ARC"/>
    <property type="match status" value="1"/>
</dbReference>
<evidence type="ECO:0000259" key="2">
    <source>
        <dbReference type="Pfam" id="PF00931"/>
    </source>
</evidence>
<dbReference type="PANTHER" id="PTHR36766">
    <property type="entry name" value="PLANT BROAD-SPECTRUM MILDEW RESISTANCE PROTEIN RPW8"/>
    <property type="match status" value="1"/>
</dbReference>
<dbReference type="PANTHER" id="PTHR36766:SF40">
    <property type="entry name" value="DISEASE RESISTANCE PROTEIN RGA3"/>
    <property type="match status" value="1"/>
</dbReference>
<dbReference type="InterPro" id="IPR027417">
    <property type="entry name" value="P-loop_NTPase"/>
</dbReference>
<dbReference type="PRINTS" id="PR00364">
    <property type="entry name" value="DISEASERSIST"/>
</dbReference>
<sequence>MADEMVGGAFLSVSLKELCRGIHWMAHLLSRKEVNDGLVNKLEIMLSSVSGVLNAAESKQITDPQAQIAVAEPHWRSLTKTDIYGRDSDKEAIIKLLLSDGEGGGESKISVIPIVGMGGIGKTTLVQLVYNDIDNVIMEKSFDIKAWIMVSDESDVFALTKNIYEKVTNSKNCPVEETFQLQLELSKFLENKKFLIVLDNVWSLNSQSWHELKSPFESAANGSKILVTTRNENIASGMGSVPNHFLQLLSEEDCWKLFSKRAINKVDPSSHPNYILGPNTKPFGNHFFLVVVIGNPHSFCNLSSSL</sequence>
<gene>
    <name evidence="4" type="primary">LOC107422397</name>
</gene>
<evidence type="ECO:0000313" key="4">
    <source>
        <dbReference type="RefSeq" id="XP_060671338.1"/>
    </source>
</evidence>
<organism evidence="3 4">
    <name type="scientific">Ziziphus jujuba</name>
    <name type="common">Chinese jujube</name>
    <name type="synonym">Ziziphus sativa</name>
    <dbReference type="NCBI Taxonomy" id="326968"/>
    <lineage>
        <taxon>Eukaryota</taxon>
        <taxon>Viridiplantae</taxon>
        <taxon>Streptophyta</taxon>
        <taxon>Embryophyta</taxon>
        <taxon>Tracheophyta</taxon>
        <taxon>Spermatophyta</taxon>
        <taxon>Magnoliopsida</taxon>
        <taxon>eudicotyledons</taxon>
        <taxon>Gunneridae</taxon>
        <taxon>Pentapetalae</taxon>
        <taxon>rosids</taxon>
        <taxon>fabids</taxon>
        <taxon>Rosales</taxon>
        <taxon>Rhamnaceae</taxon>
        <taxon>Paliureae</taxon>
        <taxon>Ziziphus</taxon>
    </lineage>
</organism>
<dbReference type="InterPro" id="IPR002182">
    <property type="entry name" value="NB-ARC"/>
</dbReference>